<accession>A0AAD4MET0</accession>
<dbReference type="Pfam" id="PF13920">
    <property type="entry name" value="zf-C3HC4_3"/>
    <property type="match status" value="1"/>
</dbReference>
<sequence length="124" mass="13818">MIKNNGKLDAELAVLKYKNGISRSRETPKRQISAKVVEPKNFEVFPTKDVKDAENSPMVNDDDAISEGTDYFRCVVCFVATPELMFLPCCHFCICNTCKAVAGNISKCYLCRSSVEKIICPILS</sequence>
<evidence type="ECO:0000313" key="1">
    <source>
        <dbReference type="EMBL" id="KAI1690442.1"/>
    </source>
</evidence>
<dbReference type="EMBL" id="JAKKPZ010001212">
    <property type="protein sequence ID" value="KAI1690442.1"/>
    <property type="molecule type" value="Genomic_DNA"/>
</dbReference>
<organism evidence="1 2">
    <name type="scientific">Ditylenchus destructor</name>
    <dbReference type="NCBI Taxonomy" id="166010"/>
    <lineage>
        <taxon>Eukaryota</taxon>
        <taxon>Metazoa</taxon>
        <taxon>Ecdysozoa</taxon>
        <taxon>Nematoda</taxon>
        <taxon>Chromadorea</taxon>
        <taxon>Rhabditida</taxon>
        <taxon>Tylenchina</taxon>
        <taxon>Tylenchomorpha</taxon>
        <taxon>Sphaerularioidea</taxon>
        <taxon>Anguinidae</taxon>
        <taxon>Anguininae</taxon>
        <taxon>Ditylenchus</taxon>
    </lineage>
</organism>
<evidence type="ECO:0000313" key="2">
    <source>
        <dbReference type="Proteomes" id="UP001201812"/>
    </source>
</evidence>
<proteinExistence type="predicted"/>
<reference evidence="1" key="1">
    <citation type="submission" date="2022-01" db="EMBL/GenBank/DDBJ databases">
        <title>Genome Sequence Resource for Two Populations of Ditylenchus destructor, the Migratory Endoparasitic Phytonematode.</title>
        <authorList>
            <person name="Zhang H."/>
            <person name="Lin R."/>
            <person name="Xie B."/>
        </authorList>
    </citation>
    <scope>NUCLEOTIDE SEQUENCE</scope>
    <source>
        <strain evidence="1">BazhouSP</strain>
    </source>
</reference>
<protein>
    <submittedName>
        <fullName evidence="1">Zinc finger, c3HC4 type (RING finger) domain-containing protein</fullName>
    </submittedName>
</protein>
<dbReference type="Proteomes" id="UP001201812">
    <property type="component" value="Unassembled WGS sequence"/>
</dbReference>
<dbReference type="InterPro" id="IPR013083">
    <property type="entry name" value="Znf_RING/FYVE/PHD"/>
</dbReference>
<dbReference type="AlphaFoldDB" id="A0AAD4MET0"/>
<name>A0AAD4MET0_9BILA</name>
<dbReference type="Gene3D" id="3.30.40.10">
    <property type="entry name" value="Zinc/RING finger domain, C3HC4 (zinc finger)"/>
    <property type="match status" value="1"/>
</dbReference>
<gene>
    <name evidence="1" type="ORF">DdX_22476</name>
</gene>
<keyword evidence="2" id="KW-1185">Reference proteome</keyword>
<comment type="caution">
    <text evidence="1">The sequence shown here is derived from an EMBL/GenBank/DDBJ whole genome shotgun (WGS) entry which is preliminary data.</text>
</comment>